<accession>A0A1I2E8E7</accession>
<gene>
    <name evidence="2" type="ORF">SAMN04515678_12111</name>
</gene>
<protein>
    <recommendedName>
        <fullName evidence="4">Relaxasome subunit MobC</fullName>
    </recommendedName>
</protein>
<feature type="region of interest" description="Disordered" evidence="1">
    <location>
        <begin position="1"/>
        <end position="35"/>
    </location>
</feature>
<dbReference type="AlphaFoldDB" id="A0A1I2E8E7"/>
<dbReference type="EMBL" id="FOMS01000021">
    <property type="protein sequence ID" value="SFE88886.1"/>
    <property type="molecule type" value="Genomic_DNA"/>
</dbReference>
<feature type="compositionally biased region" description="Basic and acidic residues" evidence="1">
    <location>
        <begin position="1"/>
        <end position="11"/>
    </location>
</feature>
<dbReference type="Proteomes" id="UP000325289">
    <property type="component" value="Unassembled WGS sequence"/>
</dbReference>
<evidence type="ECO:0000313" key="3">
    <source>
        <dbReference type="Proteomes" id="UP000325289"/>
    </source>
</evidence>
<dbReference type="OrthoDB" id="8454254at2"/>
<evidence type="ECO:0008006" key="4">
    <source>
        <dbReference type="Google" id="ProtNLM"/>
    </source>
</evidence>
<name>A0A1I2E8E7_9RHOB</name>
<sequence length="101" mass="11118">MSETELQKAERQFAQAKARLQAAKNREASRQRKLDTRRKVILGGALIDLAARDTNAAAMLDRLLRNLTRENDRKAFEDWSPPTAAAGSGEGSQATPEPPSE</sequence>
<feature type="compositionally biased region" description="Basic and acidic residues" evidence="1">
    <location>
        <begin position="24"/>
        <end position="35"/>
    </location>
</feature>
<feature type="region of interest" description="Disordered" evidence="1">
    <location>
        <begin position="72"/>
        <end position="101"/>
    </location>
</feature>
<keyword evidence="3" id="KW-1185">Reference proteome</keyword>
<reference evidence="2 3" key="1">
    <citation type="submission" date="2016-10" db="EMBL/GenBank/DDBJ databases">
        <authorList>
            <person name="Varghese N."/>
            <person name="Submissions S."/>
        </authorList>
    </citation>
    <scope>NUCLEOTIDE SEQUENCE [LARGE SCALE GENOMIC DNA]</scope>
    <source>
        <strain evidence="3">YIM D21,KCTC 23444,ACCC 10710</strain>
    </source>
</reference>
<organism evidence="2 3">
    <name type="scientific">Roseivivax sediminis</name>
    <dbReference type="NCBI Taxonomy" id="936889"/>
    <lineage>
        <taxon>Bacteria</taxon>
        <taxon>Pseudomonadati</taxon>
        <taxon>Pseudomonadota</taxon>
        <taxon>Alphaproteobacteria</taxon>
        <taxon>Rhodobacterales</taxon>
        <taxon>Roseobacteraceae</taxon>
        <taxon>Roseivivax</taxon>
    </lineage>
</organism>
<evidence type="ECO:0000256" key="1">
    <source>
        <dbReference type="SAM" id="MobiDB-lite"/>
    </source>
</evidence>
<proteinExistence type="predicted"/>
<evidence type="ECO:0000313" key="2">
    <source>
        <dbReference type="EMBL" id="SFE88886.1"/>
    </source>
</evidence>
<dbReference type="RefSeq" id="WP_149758745.1">
    <property type="nucleotide sequence ID" value="NZ_FOMS01000021.1"/>
</dbReference>